<feature type="compositionally biased region" description="Acidic residues" evidence="1">
    <location>
        <begin position="149"/>
        <end position="159"/>
    </location>
</feature>
<evidence type="ECO:0000313" key="3">
    <source>
        <dbReference type="EMBL" id="UKJ89140.1"/>
    </source>
</evidence>
<evidence type="ECO:0000256" key="2">
    <source>
        <dbReference type="SAM" id="SignalP"/>
    </source>
</evidence>
<sequence>MKFYRNFLLIYLSWFLINGHQTVESKPSRNSGNSSIHGRGDSKVYRPIKRKPPRPPPERDKSPKNDDISTIHLIKVNINTRHKTDEFGYSYNIANKTHSYTATDGFLFKQLKDGRKTLWRSKQGKFADKITVKDRDDGYRSIRVFVPIDDDSSDSEDEGDRSSTPSAPPCGRPLEPIIEDSRRGATLECDPQDLKLREKPKCTVKLVVVDIKNRYNTNRIYYERNDLDNLHIFIAKEPYLIGKVKRGESVLWEYSDGHYGEEVILRYDRNGDPFLRINFAEAEPQSDYEYTPLRGRHSPTPLDHEIFFAPIPPKPSPMETQVGSVPPRRVTPSTPELLSHIEGKSDLEPQDGDAKRESDLTPITVDINKRESSKYTNYEYDSEKHTHTFTPADSYFIFIIKRGEEQLWKSKGSIFPEKLTILVDKSGNQTLRLHLPQDVVFDIDLTSEPEAEPEFYLLTLDVKIKESTSEVYYEYDEEHLTHTFTPRPGFLVDRVVKGRHQVWECANGVYPEKVFIVPDEHGEPTLRLKFPDVEIVPEPLVPGGRARAETNDHPAKTPIELNIGLESSTQFIDYSCQMDVCTFTPRSDCAFSLVKELRGYSLSGTQIIIWQATNPKEYLSKVEYNYVNYLATLYLYDGSIKKFKKISNDWEDYTHVDPSRRTPISLDIECNHSTYFFDYFRDGNTDIYIPRPEYIFKQVKRVTAPTIVSLDAIIWSTDDPDFYSMKVQVTDGSTVTVYSRNGYTKVFVKSRDNGWELVTEDQYVVSK</sequence>
<evidence type="ECO:0000256" key="1">
    <source>
        <dbReference type="SAM" id="MobiDB-lite"/>
    </source>
</evidence>
<keyword evidence="2" id="KW-0732">Signal</keyword>
<dbReference type="OrthoDB" id="10327766at2759"/>
<organism evidence="3 4">
    <name type="scientific">Theileria orientalis</name>
    <dbReference type="NCBI Taxonomy" id="68886"/>
    <lineage>
        <taxon>Eukaryota</taxon>
        <taxon>Sar</taxon>
        <taxon>Alveolata</taxon>
        <taxon>Apicomplexa</taxon>
        <taxon>Aconoidasida</taxon>
        <taxon>Piroplasmida</taxon>
        <taxon>Theileriidae</taxon>
        <taxon>Theileria</taxon>
    </lineage>
</organism>
<protein>
    <submittedName>
        <fullName evidence="3">Uncharacterized protein</fullName>
    </submittedName>
</protein>
<feature type="compositionally biased region" description="Polar residues" evidence="1">
    <location>
        <begin position="23"/>
        <end position="36"/>
    </location>
</feature>
<evidence type="ECO:0000313" key="4">
    <source>
        <dbReference type="Proteomes" id="UP000244803"/>
    </source>
</evidence>
<feature type="compositionally biased region" description="Basic and acidic residues" evidence="1">
    <location>
        <begin position="56"/>
        <end position="68"/>
    </location>
</feature>
<accession>A0A976M7J2</accession>
<dbReference type="EMBL" id="CP056066">
    <property type="protein sequence ID" value="UKJ89140.1"/>
    <property type="molecule type" value="Genomic_DNA"/>
</dbReference>
<feature type="region of interest" description="Disordered" evidence="1">
    <location>
        <begin position="313"/>
        <end position="358"/>
    </location>
</feature>
<feature type="region of interest" description="Disordered" evidence="1">
    <location>
        <begin position="149"/>
        <end position="177"/>
    </location>
</feature>
<proteinExistence type="predicted"/>
<feature type="chain" id="PRO_5036918109" evidence="2">
    <location>
        <begin position="26"/>
        <end position="767"/>
    </location>
</feature>
<name>A0A976M7J2_THEOR</name>
<feature type="region of interest" description="Disordered" evidence="1">
    <location>
        <begin position="23"/>
        <end position="68"/>
    </location>
</feature>
<feature type="compositionally biased region" description="Basic and acidic residues" evidence="1">
    <location>
        <begin position="339"/>
        <end position="358"/>
    </location>
</feature>
<dbReference type="AlphaFoldDB" id="A0A976M7J2"/>
<gene>
    <name evidence="3" type="ORF">MACJ_002387</name>
</gene>
<dbReference type="Proteomes" id="UP000244803">
    <property type="component" value="Chromosome 3"/>
</dbReference>
<reference evidence="3" key="1">
    <citation type="submission" date="2022-07" db="EMBL/GenBank/DDBJ databases">
        <title>Evaluation of T. orientalis genome assembly methods using nanopore sequencing and analysis of variation between genomes.</title>
        <authorList>
            <person name="Yam J."/>
            <person name="Micallef M.L."/>
            <person name="Liu M."/>
            <person name="Djordjevic S.P."/>
            <person name="Bogema D.R."/>
            <person name="Jenkins C."/>
        </authorList>
    </citation>
    <scope>NUCLEOTIDE SEQUENCE</scope>
    <source>
        <strain evidence="3">Fish Creek</strain>
    </source>
</reference>
<feature type="signal peptide" evidence="2">
    <location>
        <begin position="1"/>
        <end position="25"/>
    </location>
</feature>